<keyword evidence="2" id="KW-0012">Acyltransferase</keyword>
<evidence type="ECO:0000313" key="3">
    <source>
        <dbReference type="Proteomes" id="UP000586827"/>
    </source>
</evidence>
<evidence type="ECO:0000313" key="2">
    <source>
        <dbReference type="EMBL" id="NNH68914.1"/>
    </source>
</evidence>
<feature type="domain" description="Condensation" evidence="1">
    <location>
        <begin position="68"/>
        <end position="372"/>
    </location>
</feature>
<dbReference type="AlphaFoldDB" id="A0A849BS16"/>
<dbReference type="Pfam" id="PF00668">
    <property type="entry name" value="Condensation"/>
    <property type="match status" value="1"/>
</dbReference>
<dbReference type="GO" id="GO:0008610">
    <property type="term" value="P:lipid biosynthetic process"/>
    <property type="evidence" value="ECO:0007669"/>
    <property type="project" value="UniProtKB-ARBA"/>
</dbReference>
<keyword evidence="3" id="KW-1185">Reference proteome</keyword>
<organism evidence="2 3">
    <name type="scientific">Nocardia uniformis</name>
    <dbReference type="NCBI Taxonomy" id="53432"/>
    <lineage>
        <taxon>Bacteria</taxon>
        <taxon>Bacillati</taxon>
        <taxon>Actinomycetota</taxon>
        <taxon>Actinomycetes</taxon>
        <taxon>Mycobacteriales</taxon>
        <taxon>Nocardiaceae</taxon>
        <taxon>Nocardia</taxon>
    </lineage>
</organism>
<dbReference type="EMBL" id="JABELX010000001">
    <property type="protein sequence ID" value="NNH68914.1"/>
    <property type="molecule type" value="Genomic_DNA"/>
</dbReference>
<dbReference type="Proteomes" id="UP000586827">
    <property type="component" value="Unassembled WGS sequence"/>
</dbReference>
<dbReference type="SUPFAM" id="SSF52777">
    <property type="entry name" value="CoA-dependent acyltransferases"/>
    <property type="match status" value="2"/>
</dbReference>
<dbReference type="InterPro" id="IPR023213">
    <property type="entry name" value="CAT-like_dom_sf"/>
</dbReference>
<dbReference type="Gene3D" id="3.30.559.10">
    <property type="entry name" value="Chloramphenicol acetyltransferase-like domain"/>
    <property type="match status" value="1"/>
</dbReference>
<comment type="caution">
    <text evidence="2">The sequence shown here is derived from an EMBL/GenBank/DDBJ whole genome shotgun (WGS) entry which is preliminary data.</text>
</comment>
<gene>
    <name evidence="2" type="ORF">HLB23_03320</name>
</gene>
<evidence type="ECO:0000259" key="1">
    <source>
        <dbReference type="Pfam" id="PF00668"/>
    </source>
</evidence>
<reference evidence="2 3" key="1">
    <citation type="submission" date="2020-05" db="EMBL/GenBank/DDBJ databases">
        <title>MicrobeNet Type strains.</title>
        <authorList>
            <person name="Nicholson A.C."/>
        </authorList>
    </citation>
    <scope>NUCLEOTIDE SEQUENCE [LARGE SCALE GENOMIC DNA]</scope>
    <source>
        <strain evidence="2 3">JCM 3224</strain>
    </source>
</reference>
<sequence length="473" mass="52059">MMQSGLIDDWRPKSGRLTIIRPSEGARAAVIRARIDPTPPSFQQDAYLEMARTAKRAGRRFDRLILCAFTLGGEPDIEALARATTIVVRRHDAFHSWFEIDADFRIHRHVLDAENIELVPDAWGEIDGPMVSRILQHVTPGPSSWDCFTFAVIDHGGSFTVVVACDHLNCDAVSGGIISGELTQLYFDPTAEQRLATVPVASYREHCGRERSRAAELEVSSPQIVEWADRILTNGGRLPSFPLPLRATDTQGSVSAASSRQVLLSGAAAEKFEAQCARAGVRLVSGLFAAAAFAEYEITRRTSYFTLSPKNTRSGDAERASIGWYASLIPISFDFDPAEGFAAVAKRADAAFESGRWLSDVSLHRVVELLESHDGFEVRRGWVAPMLSFLDMRKLPGAELFSAIDFSFFGSRGTSEEVYTWVQRTDDMIWMASLYPDTEVAAASMARYSNVLAGVMESIAHTGSRVLTRDVVA</sequence>
<dbReference type="RefSeq" id="WP_067525865.1">
    <property type="nucleotide sequence ID" value="NZ_JABELX010000001.1"/>
</dbReference>
<dbReference type="GO" id="GO:0016746">
    <property type="term" value="F:acyltransferase activity"/>
    <property type="evidence" value="ECO:0007669"/>
    <property type="project" value="UniProtKB-KW"/>
</dbReference>
<dbReference type="InterPro" id="IPR001242">
    <property type="entry name" value="Condensation_dom"/>
</dbReference>
<protein>
    <submittedName>
        <fullName evidence="2">Acyltransferase</fullName>
    </submittedName>
</protein>
<accession>A0A849BS16</accession>
<name>A0A849BS16_9NOCA</name>
<dbReference type="Gene3D" id="3.30.559.30">
    <property type="entry name" value="Nonribosomal peptide synthetase, condensation domain"/>
    <property type="match status" value="1"/>
</dbReference>
<keyword evidence="2" id="KW-0808">Transferase</keyword>
<proteinExistence type="predicted"/>